<dbReference type="PANTHER" id="PTHR43686:SF1">
    <property type="entry name" value="AMINOTRAN_5 DOMAIN-CONTAINING PROTEIN"/>
    <property type="match status" value="1"/>
</dbReference>
<dbReference type="AlphaFoldDB" id="A0A8S1HKZ4"/>
<evidence type="ECO:0008006" key="3">
    <source>
        <dbReference type="Google" id="ProtNLM"/>
    </source>
</evidence>
<dbReference type="Proteomes" id="UP000835052">
    <property type="component" value="Unassembled WGS sequence"/>
</dbReference>
<name>A0A8S1HKZ4_9PELO</name>
<dbReference type="PANTHER" id="PTHR43686">
    <property type="entry name" value="SULFURTRANSFERASE-RELATED"/>
    <property type="match status" value="1"/>
</dbReference>
<comment type="caution">
    <text evidence="1">The sequence shown here is derived from an EMBL/GenBank/DDBJ whole genome shotgun (WGS) entry which is preliminary data.</text>
</comment>
<dbReference type="OrthoDB" id="420046at2759"/>
<dbReference type="SUPFAM" id="SSF52402">
    <property type="entry name" value="Adenine nucleotide alpha hydrolases-like"/>
    <property type="match status" value="1"/>
</dbReference>
<dbReference type="InterPro" id="IPR014729">
    <property type="entry name" value="Rossmann-like_a/b/a_fold"/>
</dbReference>
<sequence>MKRGRLAAAATYHGWNVLAMGQHLDDLAESTMKAQYSTRDEKLRVIRPLVFVREKALRQFSADKKLPVVAENCPACFNQATERHRIKQLLAQQELIFPDLFNSLRGALRPLLLVDSAHTSEMRTQAVQNIVRDSWLC</sequence>
<proteinExistence type="predicted"/>
<protein>
    <recommendedName>
        <fullName evidence="3">tRNA(Ile)-lysidine/2-thiocytidine synthase N-terminal domain-containing protein</fullName>
    </recommendedName>
</protein>
<dbReference type="EMBL" id="CAJGYM010000071">
    <property type="protein sequence ID" value="CAD6196378.1"/>
    <property type="molecule type" value="Genomic_DNA"/>
</dbReference>
<evidence type="ECO:0000313" key="1">
    <source>
        <dbReference type="EMBL" id="CAD6196378.1"/>
    </source>
</evidence>
<gene>
    <name evidence="1" type="ORF">CAUJ_LOCUS12293</name>
</gene>
<dbReference type="Gene3D" id="3.40.50.620">
    <property type="entry name" value="HUPs"/>
    <property type="match status" value="1"/>
</dbReference>
<accession>A0A8S1HKZ4</accession>
<keyword evidence="2" id="KW-1185">Reference proteome</keyword>
<evidence type="ECO:0000313" key="2">
    <source>
        <dbReference type="Proteomes" id="UP000835052"/>
    </source>
</evidence>
<organism evidence="1 2">
    <name type="scientific">Caenorhabditis auriculariae</name>
    <dbReference type="NCBI Taxonomy" id="2777116"/>
    <lineage>
        <taxon>Eukaryota</taxon>
        <taxon>Metazoa</taxon>
        <taxon>Ecdysozoa</taxon>
        <taxon>Nematoda</taxon>
        <taxon>Chromadorea</taxon>
        <taxon>Rhabditida</taxon>
        <taxon>Rhabditina</taxon>
        <taxon>Rhabditomorpha</taxon>
        <taxon>Rhabditoidea</taxon>
        <taxon>Rhabditidae</taxon>
        <taxon>Peloderinae</taxon>
        <taxon>Caenorhabditis</taxon>
    </lineage>
</organism>
<reference evidence="1" key="1">
    <citation type="submission" date="2020-10" db="EMBL/GenBank/DDBJ databases">
        <authorList>
            <person name="Kikuchi T."/>
        </authorList>
    </citation>
    <scope>NUCLEOTIDE SEQUENCE</scope>
    <source>
        <strain evidence="1">NKZ352</strain>
    </source>
</reference>